<reference evidence="2 3" key="1">
    <citation type="submission" date="2015-07" db="EMBL/GenBank/DDBJ databases">
        <authorList>
            <person name="Noorani M."/>
        </authorList>
    </citation>
    <scope>NUCLEOTIDE SEQUENCE [LARGE SCALE GENOMIC DNA]</scope>
    <source>
        <strain evidence="2">BBA 69670</strain>
    </source>
</reference>
<gene>
    <name evidence="2" type="ORF">RSOLAG22IIIB_07063</name>
</gene>
<dbReference type="InterPro" id="IPR008922">
    <property type="entry name" value="Di-copper_centre_dom_sf"/>
</dbReference>
<accession>A0A0K6GIQ1</accession>
<dbReference type="Pfam" id="PF00264">
    <property type="entry name" value="Tyrosinase"/>
    <property type="match status" value="1"/>
</dbReference>
<dbReference type="Proteomes" id="UP000044841">
    <property type="component" value="Unassembled WGS sequence"/>
</dbReference>
<dbReference type="SUPFAM" id="SSF48056">
    <property type="entry name" value="Di-copper centre-containing domain"/>
    <property type="match status" value="1"/>
</dbReference>
<dbReference type="AlphaFoldDB" id="A0A0K6GIQ1"/>
<evidence type="ECO:0000313" key="3">
    <source>
        <dbReference type="Proteomes" id="UP000044841"/>
    </source>
</evidence>
<name>A0A0K6GIQ1_9AGAM</name>
<dbReference type="Gene3D" id="1.10.1280.10">
    <property type="entry name" value="Di-copper center containing domain from catechol oxidase"/>
    <property type="match status" value="1"/>
</dbReference>
<dbReference type="GO" id="GO:0016491">
    <property type="term" value="F:oxidoreductase activity"/>
    <property type="evidence" value="ECO:0007669"/>
    <property type="project" value="InterPro"/>
</dbReference>
<feature type="domain" description="Tyrosinase copper-binding" evidence="1">
    <location>
        <begin position="12"/>
        <end position="156"/>
    </location>
</feature>
<dbReference type="EMBL" id="CYGV01002011">
    <property type="protein sequence ID" value="CUA78410.1"/>
    <property type="molecule type" value="Genomic_DNA"/>
</dbReference>
<proteinExistence type="predicted"/>
<evidence type="ECO:0000313" key="2">
    <source>
        <dbReference type="EMBL" id="CUA78410.1"/>
    </source>
</evidence>
<dbReference type="PRINTS" id="PR00092">
    <property type="entry name" value="TYROSINASE"/>
</dbReference>
<organism evidence="2 3">
    <name type="scientific">Rhizoctonia solani</name>
    <dbReference type="NCBI Taxonomy" id="456999"/>
    <lineage>
        <taxon>Eukaryota</taxon>
        <taxon>Fungi</taxon>
        <taxon>Dikarya</taxon>
        <taxon>Basidiomycota</taxon>
        <taxon>Agaricomycotina</taxon>
        <taxon>Agaricomycetes</taxon>
        <taxon>Cantharellales</taxon>
        <taxon>Ceratobasidiaceae</taxon>
        <taxon>Rhizoctonia</taxon>
    </lineage>
</organism>
<sequence>MLIWIPMKDYFTSLFLPRHRWYLTAFEKELRNVCNYGGYLPYWDWLLDSGNVKASPVFSPSTTNCAYPSHHVISRNFKPKPFEEQVFPFQFTQPDLYATETFTPAKLDEIMNGFRGDYARFAAHVGGVRAQGMHNAAHLMTRPWLLFVHHTNLDRI</sequence>
<keyword evidence="3" id="KW-1185">Reference proteome</keyword>
<dbReference type="InterPro" id="IPR002227">
    <property type="entry name" value="Tyrosinase_Cu-bd"/>
</dbReference>
<evidence type="ECO:0000259" key="1">
    <source>
        <dbReference type="Pfam" id="PF00264"/>
    </source>
</evidence>
<protein>
    <recommendedName>
        <fullName evidence="1">Tyrosinase copper-binding domain-containing protein</fullName>
    </recommendedName>
</protein>